<keyword evidence="4 8" id="KW-0418">Kinase</keyword>
<dbReference type="NCBIfam" id="TIGR03168">
    <property type="entry name" value="1-PFK"/>
    <property type="match status" value="1"/>
</dbReference>
<keyword evidence="5" id="KW-0067">ATP-binding</keyword>
<dbReference type="AlphaFoldDB" id="A0A519BAH2"/>
<dbReference type="PANTHER" id="PTHR46566">
    <property type="entry name" value="1-PHOSPHOFRUCTOKINASE-RELATED"/>
    <property type="match status" value="1"/>
</dbReference>
<accession>A0A519BAH2</accession>
<proteinExistence type="inferred from homology"/>
<sequence length="332" mass="36120">MPCFLISRYNCIYYIIRRCFLDNIAVLSLNPALDVSYKIQKLVDDEKVHSFETRFDPGGNGINVARALKKLKIKASTCCVLAGEIGKLISNILTEELDDPHFIWENGETRINCVIQQSDPVSQYEINGMGPVMDFSVLDRLEEDLYMYSKNGLAVLTGSSPLNITYNIYYILCTRLKNAGIKCLVDADGALLSSAVKAKPFIIKPNIHELERLVKRKLTSNFEIASVALDLHNFGIEYVFVSLGYKGAIVASNEGVFYAAAPAVSVVSRVGAGDSMVGAILSVIVKGGSSAEALKLGIACGSATVQMPGTELFTMELADKLSGAINIEKIDI</sequence>
<dbReference type="InterPro" id="IPR029056">
    <property type="entry name" value="Ribokinase-like"/>
</dbReference>
<protein>
    <submittedName>
        <fullName evidence="8">1-phosphofructokinase family hexose kinase</fullName>
    </submittedName>
</protein>
<feature type="domain" description="Carbohydrate kinase PfkB" evidence="7">
    <location>
        <begin position="40"/>
        <end position="311"/>
    </location>
</feature>
<comment type="caution">
    <text evidence="8">The sequence shown here is derived from an EMBL/GenBank/DDBJ whole genome shotgun (WGS) entry which is preliminary data.</text>
</comment>
<dbReference type="GO" id="GO:0008443">
    <property type="term" value="F:phosphofructokinase activity"/>
    <property type="evidence" value="ECO:0007669"/>
    <property type="project" value="TreeGrafter"/>
</dbReference>
<evidence type="ECO:0000256" key="3">
    <source>
        <dbReference type="ARBA" id="ARBA00022741"/>
    </source>
</evidence>
<evidence type="ECO:0000256" key="6">
    <source>
        <dbReference type="PIRNR" id="PIRNR000535"/>
    </source>
</evidence>
<dbReference type="GO" id="GO:0005829">
    <property type="term" value="C:cytosol"/>
    <property type="evidence" value="ECO:0007669"/>
    <property type="project" value="TreeGrafter"/>
</dbReference>
<keyword evidence="2 6" id="KW-0808">Transferase</keyword>
<dbReference type="InterPro" id="IPR017583">
    <property type="entry name" value="Tagatose/fructose_Pkinase"/>
</dbReference>
<evidence type="ECO:0000313" key="8">
    <source>
        <dbReference type="EMBL" id="RZD14283.1"/>
    </source>
</evidence>
<evidence type="ECO:0000256" key="2">
    <source>
        <dbReference type="ARBA" id="ARBA00022679"/>
    </source>
</evidence>
<name>A0A519BAH2_9DELT</name>
<gene>
    <name evidence="8" type="ORF">EVJ47_06335</name>
</gene>
<evidence type="ECO:0000313" key="9">
    <source>
        <dbReference type="Proteomes" id="UP000320813"/>
    </source>
</evidence>
<organism evidence="8 9">
    <name type="scientific">Candidatus Acidulodesulfobacterium ferriphilum</name>
    <dbReference type="NCBI Taxonomy" id="2597223"/>
    <lineage>
        <taxon>Bacteria</taxon>
        <taxon>Deltaproteobacteria</taxon>
        <taxon>Candidatus Acidulodesulfobacterales</taxon>
        <taxon>Candidatus Acidulodesulfobacterium</taxon>
    </lineage>
</organism>
<dbReference type="PIRSF" id="PIRSF000535">
    <property type="entry name" value="1PFK/6PFK/LacC"/>
    <property type="match status" value="1"/>
</dbReference>
<dbReference type="GO" id="GO:0005524">
    <property type="term" value="F:ATP binding"/>
    <property type="evidence" value="ECO:0007669"/>
    <property type="project" value="UniProtKB-KW"/>
</dbReference>
<evidence type="ECO:0000256" key="1">
    <source>
        <dbReference type="ARBA" id="ARBA00010688"/>
    </source>
</evidence>
<dbReference type="Proteomes" id="UP000320813">
    <property type="component" value="Unassembled WGS sequence"/>
</dbReference>
<dbReference type="InterPro" id="IPR011611">
    <property type="entry name" value="PfkB_dom"/>
</dbReference>
<dbReference type="EMBL" id="SGBD01000003">
    <property type="protein sequence ID" value="RZD14283.1"/>
    <property type="molecule type" value="Genomic_DNA"/>
</dbReference>
<dbReference type="CDD" id="cd01164">
    <property type="entry name" value="FruK_PfkB_like"/>
    <property type="match status" value="1"/>
</dbReference>
<dbReference type="SUPFAM" id="SSF53613">
    <property type="entry name" value="Ribokinase-like"/>
    <property type="match status" value="1"/>
</dbReference>
<evidence type="ECO:0000259" key="7">
    <source>
        <dbReference type="Pfam" id="PF00294"/>
    </source>
</evidence>
<keyword evidence="3" id="KW-0547">Nucleotide-binding</keyword>
<dbReference type="Pfam" id="PF00294">
    <property type="entry name" value="PfkB"/>
    <property type="match status" value="1"/>
</dbReference>
<evidence type="ECO:0000256" key="5">
    <source>
        <dbReference type="ARBA" id="ARBA00022840"/>
    </source>
</evidence>
<comment type="similarity">
    <text evidence="1">Belongs to the carbohydrate kinase PfkB family.</text>
</comment>
<dbReference type="Gene3D" id="3.40.1190.20">
    <property type="match status" value="1"/>
</dbReference>
<dbReference type="PANTHER" id="PTHR46566:SF2">
    <property type="entry name" value="ATP-DEPENDENT 6-PHOSPHOFRUCTOKINASE ISOZYME 2"/>
    <property type="match status" value="1"/>
</dbReference>
<reference evidence="8 9" key="1">
    <citation type="submission" date="2019-01" db="EMBL/GenBank/DDBJ databases">
        <title>Insights into ecological role of a new deltaproteobacterial order Candidatus Sinidesulfobacterales (Sva0485) by metagenomics and metatranscriptomics.</title>
        <authorList>
            <person name="Tan S."/>
            <person name="Liu J."/>
            <person name="Fang Y."/>
            <person name="Hedlund B.P."/>
            <person name="Lian Z.H."/>
            <person name="Huang L.Y."/>
            <person name="Li J.T."/>
            <person name="Huang L.N."/>
            <person name="Li W.J."/>
            <person name="Jiang H.C."/>
            <person name="Dong H.L."/>
            <person name="Shu W.S."/>
        </authorList>
    </citation>
    <scope>NUCLEOTIDE SEQUENCE [LARGE SCALE GENOMIC DNA]</scope>
    <source>
        <strain evidence="8">AP3</strain>
    </source>
</reference>
<evidence type="ECO:0000256" key="4">
    <source>
        <dbReference type="ARBA" id="ARBA00022777"/>
    </source>
</evidence>